<reference evidence="3 4" key="1">
    <citation type="submission" date="2016-12" db="EMBL/GenBank/DDBJ databases">
        <title>The new phylogeny of genus Mycobacterium.</title>
        <authorList>
            <person name="Tortoli E."/>
            <person name="Trovato A."/>
            <person name="Cirillo D.M."/>
        </authorList>
    </citation>
    <scope>NUCLEOTIDE SEQUENCE [LARGE SCALE GENOMIC DNA]</scope>
    <source>
        <strain evidence="3 4">DSM 44223</strain>
    </source>
</reference>
<evidence type="ECO:0000313" key="3">
    <source>
        <dbReference type="EMBL" id="ORB52833.1"/>
    </source>
</evidence>
<protein>
    <submittedName>
        <fullName evidence="3">FAD-dependent oxidoreductase</fullName>
    </submittedName>
</protein>
<accession>A0A1X0IV48</accession>
<evidence type="ECO:0000259" key="2">
    <source>
        <dbReference type="Pfam" id="PF01266"/>
    </source>
</evidence>
<dbReference type="PANTHER" id="PTHR13847">
    <property type="entry name" value="SARCOSINE DEHYDROGENASE-RELATED"/>
    <property type="match status" value="1"/>
</dbReference>
<dbReference type="PANTHER" id="PTHR13847:SF289">
    <property type="entry name" value="GLYCINE OXIDASE"/>
    <property type="match status" value="1"/>
</dbReference>
<evidence type="ECO:0000256" key="1">
    <source>
        <dbReference type="ARBA" id="ARBA00023002"/>
    </source>
</evidence>
<evidence type="ECO:0000313" key="4">
    <source>
        <dbReference type="Proteomes" id="UP000192534"/>
    </source>
</evidence>
<dbReference type="GO" id="GO:0016491">
    <property type="term" value="F:oxidoreductase activity"/>
    <property type="evidence" value="ECO:0007669"/>
    <property type="project" value="UniProtKB-KW"/>
</dbReference>
<feature type="domain" description="FAD dependent oxidoreductase" evidence="2">
    <location>
        <begin position="2"/>
        <end position="368"/>
    </location>
</feature>
<sequence length="371" mass="40904">MRVTIVGGGVLGTAHAWEAIERGHTVVHLEREVEARGATVRNFGLVWVSGRAEHELDAALRARELWEKIGERVPRVGFRPSGSLTLLRSARELAVAEDVSRRPGAPRRGFRVLEPGEVRALNPALRGSFLAALHCSRDAVVESRQALPAIRAHLESSERYTFHAGTEARSIERRVVRDDHGRRHEGDVVLLCPGAAHGGLTREVAADLPVRRVRLQMMQTEPLGEPLTTAIADGDSFRYYPGFDGAALNDLRDNESQHPIAKADRMQLLCVQRLHGGLTIGDTHEYTEPFGFDVQEAPYSYLVEVVEEFLGRRLPPVRQRWAGVYSQCVDPSELVCRRPIGDDSWVITGPGGRGMTLAPAIAEHSAELIGL</sequence>
<dbReference type="SUPFAM" id="SSF51905">
    <property type="entry name" value="FAD/NAD(P)-binding domain"/>
    <property type="match status" value="1"/>
</dbReference>
<dbReference type="OrthoDB" id="9799943at2"/>
<dbReference type="GO" id="GO:0005737">
    <property type="term" value="C:cytoplasm"/>
    <property type="evidence" value="ECO:0007669"/>
    <property type="project" value="TreeGrafter"/>
</dbReference>
<keyword evidence="4" id="KW-1185">Reference proteome</keyword>
<dbReference type="RefSeq" id="WP_083118923.1">
    <property type="nucleotide sequence ID" value="NZ_JACKUO010000013.1"/>
</dbReference>
<dbReference type="Gene3D" id="3.30.9.10">
    <property type="entry name" value="D-Amino Acid Oxidase, subunit A, domain 2"/>
    <property type="match status" value="1"/>
</dbReference>
<dbReference type="InterPro" id="IPR006076">
    <property type="entry name" value="FAD-dep_OxRdtase"/>
</dbReference>
<proteinExistence type="predicted"/>
<comment type="caution">
    <text evidence="3">The sequence shown here is derived from an EMBL/GenBank/DDBJ whole genome shotgun (WGS) entry which is preliminary data.</text>
</comment>
<dbReference type="EMBL" id="MVIH01000005">
    <property type="protein sequence ID" value="ORB52833.1"/>
    <property type="molecule type" value="Genomic_DNA"/>
</dbReference>
<name>A0A1X0IV48_MYCRH</name>
<dbReference type="InterPro" id="IPR036188">
    <property type="entry name" value="FAD/NAD-bd_sf"/>
</dbReference>
<dbReference type="Pfam" id="PF01266">
    <property type="entry name" value="DAO"/>
    <property type="match status" value="1"/>
</dbReference>
<dbReference type="NCBIfam" id="TIGR03364">
    <property type="entry name" value="HpnW_proposed"/>
    <property type="match status" value="1"/>
</dbReference>
<dbReference type="Proteomes" id="UP000192534">
    <property type="component" value="Unassembled WGS sequence"/>
</dbReference>
<dbReference type="AlphaFoldDB" id="A0A1X0IV48"/>
<organism evidence="3 4">
    <name type="scientific">Mycolicibacterium rhodesiae</name>
    <name type="common">Mycobacterium rhodesiae</name>
    <dbReference type="NCBI Taxonomy" id="36814"/>
    <lineage>
        <taxon>Bacteria</taxon>
        <taxon>Bacillati</taxon>
        <taxon>Actinomycetota</taxon>
        <taxon>Actinomycetes</taxon>
        <taxon>Mycobacteriales</taxon>
        <taxon>Mycobacteriaceae</taxon>
        <taxon>Mycolicibacterium</taxon>
    </lineage>
</organism>
<dbReference type="InterPro" id="IPR017741">
    <property type="entry name" value="FAD-dependent_OxRdtase_HpnW"/>
</dbReference>
<keyword evidence="1" id="KW-0560">Oxidoreductase</keyword>
<dbReference type="Gene3D" id="3.50.50.60">
    <property type="entry name" value="FAD/NAD(P)-binding domain"/>
    <property type="match status" value="1"/>
</dbReference>
<gene>
    <name evidence="3" type="ORF">BST42_12320</name>
</gene>